<proteinExistence type="predicted"/>
<dbReference type="NCBIfam" id="TIGR01764">
    <property type="entry name" value="excise"/>
    <property type="match status" value="1"/>
</dbReference>
<reference evidence="2" key="1">
    <citation type="submission" date="2023-10" db="EMBL/GenBank/DDBJ databases">
        <title>Development of a sustainable strategy for remediation of hydrocarbon-contaminated territories based on the waste exchange concept.</title>
        <authorList>
            <person name="Krivoruchko A."/>
        </authorList>
    </citation>
    <scope>NUCLEOTIDE SEQUENCE</scope>
    <source>
        <strain evidence="2">IEGM 1279</strain>
    </source>
</reference>
<dbReference type="RefSeq" id="WP_317510157.1">
    <property type="nucleotide sequence ID" value="NZ_JAWLKH010000001.1"/>
</dbReference>
<comment type="caution">
    <text evidence="2">The sequence shown here is derived from an EMBL/GenBank/DDBJ whole genome shotgun (WGS) entry which is preliminary data.</text>
</comment>
<dbReference type="InterPro" id="IPR009061">
    <property type="entry name" value="DNA-bd_dom_put_sf"/>
</dbReference>
<organism evidence="2 3">
    <name type="scientific">Gordonia amicalis</name>
    <dbReference type="NCBI Taxonomy" id="89053"/>
    <lineage>
        <taxon>Bacteria</taxon>
        <taxon>Bacillati</taxon>
        <taxon>Actinomycetota</taxon>
        <taxon>Actinomycetes</taxon>
        <taxon>Mycobacteriales</taxon>
        <taxon>Gordoniaceae</taxon>
        <taxon>Gordonia</taxon>
    </lineage>
</organism>
<dbReference type="EMBL" id="JAWLKH010000001">
    <property type="protein sequence ID" value="MDV6310315.1"/>
    <property type="molecule type" value="Genomic_DNA"/>
</dbReference>
<dbReference type="Pfam" id="PF12728">
    <property type="entry name" value="HTH_17"/>
    <property type="match status" value="1"/>
</dbReference>
<gene>
    <name evidence="2" type="ORF">R3Q15_00105</name>
</gene>
<evidence type="ECO:0000313" key="3">
    <source>
        <dbReference type="Proteomes" id="UP001185922"/>
    </source>
</evidence>
<dbReference type="GO" id="GO:0003677">
    <property type="term" value="F:DNA binding"/>
    <property type="evidence" value="ECO:0007669"/>
    <property type="project" value="InterPro"/>
</dbReference>
<dbReference type="AlphaFoldDB" id="A0AAE4R4R0"/>
<sequence length="62" mass="6757">MSKSARRLESLAIAAEYADVSPRTLRRYIASGRLVGYRVGPRLLKVDLDDVDTLLRPVGGAA</sequence>
<evidence type="ECO:0000259" key="1">
    <source>
        <dbReference type="Pfam" id="PF12728"/>
    </source>
</evidence>
<dbReference type="InterPro" id="IPR010093">
    <property type="entry name" value="SinI_DNA-bd"/>
</dbReference>
<accession>A0AAE4R4R0</accession>
<dbReference type="Proteomes" id="UP001185922">
    <property type="component" value="Unassembled WGS sequence"/>
</dbReference>
<name>A0AAE4R4R0_9ACTN</name>
<feature type="domain" description="Helix-turn-helix" evidence="1">
    <location>
        <begin position="14"/>
        <end position="56"/>
    </location>
</feature>
<protein>
    <submittedName>
        <fullName evidence="2">Helix-turn-helix domain-containing protein</fullName>
    </submittedName>
</protein>
<dbReference type="SUPFAM" id="SSF46955">
    <property type="entry name" value="Putative DNA-binding domain"/>
    <property type="match status" value="1"/>
</dbReference>
<evidence type="ECO:0000313" key="2">
    <source>
        <dbReference type="EMBL" id="MDV6310315.1"/>
    </source>
</evidence>
<dbReference type="InterPro" id="IPR041657">
    <property type="entry name" value="HTH_17"/>
</dbReference>